<evidence type="ECO:0000313" key="1">
    <source>
        <dbReference type="EMBL" id="KAF4148097.1"/>
    </source>
</evidence>
<proteinExistence type="predicted"/>
<reference evidence="1" key="1">
    <citation type="submission" date="2020-03" db="EMBL/GenBank/DDBJ databases">
        <title>Hybrid Assembly of Korean Phytophthora infestans isolates.</title>
        <authorList>
            <person name="Prokchorchik M."/>
            <person name="Lee Y."/>
            <person name="Seo J."/>
            <person name="Cho J.-H."/>
            <person name="Park Y.-E."/>
            <person name="Jang D.-C."/>
            <person name="Im J.-S."/>
            <person name="Choi J.-G."/>
            <person name="Park H.-J."/>
            <person name="Lee G.-B."/>
            <person name="Lee Y.-G."/>
            <person name="Hong S.-Y."/>
            <person name="Cho K."/>
            <person name="Sohn K.H."/>
        </authorList>
    </citation>
    <scope>NUCLEOTIDE SEQUENCE</scope>
    <source>
        <strain evidence="1">KR_2_A2</strain>
    </source>
</reference>
<name>A0A8S9V7I5_PHYIN</name>
<gene>
    <name evidence="1" type="ORF">GN958_ATG02712</name>
</gene>
<organism evidence="1 2">
    <name type="scientific">Phytophthora infestans</name>
    <name type="common">Potato late blight agent</name>
    <name type="synonym">Botrytis infestans</name>
    <dbReference type="NCBI Taxonomy" id="4787"/>
    <lineage>
        <taxon>Eukaryota</taxon>
        <taxon>Sar</taxon>
        <taxon>Stramenopiles</taxon>
        <taxon>Oomycota</taxon>
        <taxon>Peronosporomycetes</taxon>
        <taxon>Peronosporales</taxon>
        <taxon>Peronosporaceae</taxon>
        <taxon>Phytophthora</taxon>
    </lineage>
</organism>
<dbReference type="EMBL" id="JAACNO010000363">
    <property type="protein sequence ID" value="KAF4148097.1"/>
    <property type="molecule type" value="Genomic_DNA"/>
</dbReference>
<protein>
    <submittedName>
        <fullName evidence="1">Uncharacterized protein</fullName>
    </submittedName>
</protein>
<dbReference type="AlphaFoldDB" id="A0A8S9V7I5"/>
<sequence length="372" mass="41392">MDDHRHKQQGRASAATPLIGDAKRGHYTAPIKLDLLTLNVFVRRRNPAADVVLAPIVAITYHIDDHRQKQQGRAFTATPLIGDAKRGHYTAPIKPDLLALNVFVRRRNPAADVVLAQIVARSYHIDDHRHKQQGRAFAATPLIEDAKRGHYTATINPDLLTLNVFDRRRNPASDVVLAPIVAVTYHIDDHRHKWQGRAFAATPHIGDAKRGHYTAPIKLDLLTLNVFDRRRNPASDVVLASFVARSYHMDDHRHKQQGRASAATPLIGDAKRGHYTAPIKLDLLTLNVFVRRRNPAADVVLAPIVAITYHIDDHRQKQQGRAFTATPLIGDAKRGHYTAPINPDLLALNVFVRTRNPAADVVSAPIVASRIT</sequence>
<accession>A0A8S9V7I5</accession>
<dbReference type="Proteomes" id="UP000704712">
    <property type="component" value="Unassembled WGS sequence"/>
</dbReference>
<evidence type="ECO:0000313" key="2">
    <source>
        <dbReference type="Proteomes" id="UP000704712"/>
    </source>
</evidence>
<comment type="caution">
    <text evidence="1">The sequence shown here is derived from an EMBL/GenBank/DDBJ whole genome shotgun (WGS) entry which is preliminary data.</text>
</comment>